<evidence type="ECO:0000259" key="2">
    <source>
        <dbReference type="PROSITE" id="PS50076"/>
    </source>
</evidence>
<keyword evidence="4" id="KW-1185">Reference proteome</keyword>
<dbReference type="VEuPathDB" id="TriTrypDB:LmxM.26.2520"/>
<accession>E9AYN3</accession>
<evidence type="ECO:0000256" key="1">
    <source>
        <dbReference type="SAM" id="MobiDB-lite"/>
    </source>
</evidence>
<evidence type="ECO:0000313" key="4">
    <source>
        <dbReference type="Proteomes" id="UP000007259"/>
    </source>
</evidence>
<feature type="compositionally biased region" description="Low complexity" evidence="1">
    <location>
        <begin position="87"/>
        <end position="124"/>
    </location>
</feature>
<dbReference type="InterPro" id="IPR036869">
    <property type="entry name" value="J_dom_sf"/>
</dbReference>
<dbReference type="OMA" id="CRSLWEP"/>
<sequence length="489" mass="52851">MEAVQIAKSILAADGQPFVILSLAQGFGPVTPETPVPVARRSYMRLAGIIHPDRLQGSFDKATEAFQCLVSAFECFADPKARKEAAAAAQKKSTAETRAPTAAGGRKAKAAPPSSPKSRPSASKQMKKANSKASAAPAVRKSRVTAEGEEESESESETEEDDASEASAADEKAWEALAAANTEPEVSTNRTPIGQPRLGGLHQPTTVGCPKCRSLWEPDSRPQYSLFMGHWGKKVHCQLCLFQFGCATALHGCPHCSAPFDYDASMYDTVQTCQRCKRQFGFPYYPVSQHLIDQIALAEWRERMERQKASEREARARARHGGGGRDEAAAAEEEMQLLVGTCIMEEECPLCHKRVKSKHRAHVEGCMGTTPGGLVASTGRATRKTTGAAPPRDKVAKAQTSRAAKTTPKPKRKTATPEVVKRSAVLRTPRNKASKPAPAKGKKTSAPQKRKRQRSDSDFSEEEDSLSGSEGDAITSESSFSESDYDDSD</sequence>
<dbReference type="PhylomeDB" id="E9AYN3"/>
<dbReference type="EMBL" id="FR799579">
    <property type="protein sequence ID" value="CBZ28076.1"/>
    <property type="molecule type" value="Genomic_DNA"/>
</dbReference>
<name>E9AYN3_LEIMU</name>
<dbReference type="RefSeq" id="XP_003876555.1">
    <property type="nucleotide sequence ID" value="XM_003876506.1"/>
</dbReference>
<dbReference type="Proteomes" id="UP000007259">
    <property type="component" value="Chromosome 26"/>
</dbReference>
<feature type="compositionally biased region" description="Acidic residues" evidence="1">
    <location>
        <begin position="147"/>
        <end position="164"/>
    </location>
</feature>
<evidence type="ECO:0000313" key="3">
    <source>
        <dbReference type="EMBL" id="CBZ28076.1"/>
    </source>
</evidence>
<feature type="compositionally biased region" description="Low complexity" evidence="1">
    <location>
        <begin position="466"/>
        <end position="482"/>
    </location>
</feature>
<feature type="compositionally biased region" description="Basic residues" evidence="1">
    <location>
        <begin position="440"/>
        <end position="453"/>
    </location>
</feature>
<protein>
    <recommendedName>
        <fullName evidence="2">J domain-containing protein</fullName>
    </recommendedName>
</protein>
<proteinExistence type="predicted"/>
<dbReference type="InterPro" id="IPR001623">
    <property type="entry name" value="DnaJ_domain"/>
</dbReference>
<dbReference type="AlphaFoldDB" id="E9AYN3"/>
<gene>
    <name evidence="3" type="ORF">LMXM_26_2520</name>
</gene>
<feature type="compositionally biased region" description="Low complexity" evidence="1">
    <location>
        <begin position="376"/>
        <end position="389"/>
    </location>
</feature>
<dbReference type="PROSITE" id="PS50076">
    <property type="entry name" value="DNAJ_2"/>
    <property type="match status" value="1"/>
</dbReference>
<dbReference type="Gene3D" id="1.10.287.110">
    <property type="entry name" value="DnaJ domain"/>
    <property type="match status" value="1"/>
</dbReference>
<dbReference type="SUPFAM" id="SSF46565">
    <property type="entry name" value="Chaperone J-domain"/>
    <property type="match status" value="1"/>
</dbReference>
<feature type="region of interest" description="Disordered" evidence="1">
    <location>
        <begin position="370"/>
        <end position="489"/>
    </location>
</feature>
<dbReference type="OrthoDB" id="10250354at2759"/>
<feature type="domain" description="J" evidence="2">
    <location>
        <begin position="16"/>
        <end position="89"/>
    </location>
</feature>
<dbReference type="KEGG" id="lmi:LMXM_26_2520"/>
<reference evidence="3 4" key="1">
    <citation type="journal article" date="2011" name="Genome Res.">
        <title>Chromosome and gene copy number variation allow major structural change between species and strains of Leishmania.</title>
        <authorList>
            <person name="Rogers M.B."/>
            <person name="Hilley J.D."/>
            <person name="Dickens N.J."/>
            <person name="Wilkes J."/>
            <person name="Bates P.A."/>
            <person name="Depledge D.P."/>
            <person name="Harris D."/>
            <person name="Her Y."/>
            <person name="Herzyk P."/>
            <person name="Imamura H."/>
            <person name="Otto T.D."/>
            <person name="Sanders M."/>
            <person name="Seeger K."/>
            <person name="Dujardin J.C."/>
            <person name="Berriman M."/>
            <person name="Smith D.F."/>
            <person name="Hertz-Fowler C."/>
            <person name="Mottram J.C."/>
        </authorList>
    </citation>
    <scope>NUCLEOTIDE SEQUENCE [LARGE SCALE GENOMIC DNA]</scope>
    <source>
        <strain evidence="3 4">MHOM/GT/2001/U1103</strain>
    </source>
</reference>
<feature type="region of interest" description="Disordered" evidence="1">
    <location>
        <begin position="87"/>
        <end position="200"/>
    </location>
</feature>
<dbReference type="GeneID" id="13449572"/>
<organism evidence="3 4">
    <name type="scientific">Leishmania mexicana (strain MHOM/GT/2001/U1103)</name>
    <dbReference type="NCBI Taxonomy" id="929439"/>
    <lineage>
        <taxon>Eukaryota</taxon>
        <taxon>Discoba</taxon>
        <taxon>Euglenozoa</taxon>
        <taxon>Kinetoplastea</taxon>
        <taxon>Metakinetoplastina</taxon>
        <taxon>Trypanosomatida</taxon>
        <taxon>Trypanosomatidae</taxon>
        <taxon>Leishmaniinae</taxon>
        <taxon>Leishmania</taxon>
    </lineage>
</organism>